<feature type="chain" id="PRO_5016789429" evidence="1">
    <location>
        <begin position="21"/>
        <end position="91"/>
    </location>
</feature>
<reference evidence="2 3" key="1">
    <citation type="submission" date="2018-06" db="EMBL/GenBank/DDBJ databases">
        <authorList>
            <consortium name="Pathogen Informatics"/>
            <person name="Doyle S."/>
        </authorList>
    </citation>
    <scope>NUCLEOTIDE SEQUENCE [LARGE SCALE GENOMIC DNA]</scope>
    <source>
        <strain evidence="2 3">NCTC10684</strain>
    </source>
</reference>
<sequence length="91" mass="10010">MLRMLALALAISFVAAPAEAASNKFLKRATSFDSCWMRAYDKAIEKGADARKAAGKADSHCRKKGKQLLKEGGSKYSLKDRRKALRGSRAY</sequence>
<accession>A0A380WQ44</accession>
<proteinExistence type="predicted"/>
<name>A0A380WQ44_AMIAI</name>
<evidence type="ECO:0000313" key="2">
    <source>
        <dbReference type="EMBL" id="SUU90446.1"/>
    </source>
</evidence>
<dbReference type="OrthoDB" id="8117175at2"/>
<keyword evidence="1" id="KW-0732">Signal</keyword>
<feature type="signal peptide" evidence="1">
    <location>
        <begin position="1"/>
        <end position="20"/>
    </location>
</feature>
<dbReference type="Proteomes" id="UP000254701">
    <property type="component" value="Unassembled WGS sequence"/>
</dbReference>
<gene>
    <name evidence="2" type="ORF">NCTC10684_03702</name>
</gene>
<dbReference type="AlphaFoldDB" id="A0A380WQ44"/>
<dbReference type="RefSeq" id="WP_131922356.1">
    <property type="nucleotide sequence ID" value="NZ_BAAAVY010000002.1"/>
</dbReference>
<protein>
    <submittedName>
        <fullName evidence="2">Uncharacterized protein</fullName>
    </submittedName>
</protein>
<dbReference type="EMBL" id="UFSM01000001">
    <property type="protein sequence ID" value="SUU90446.1"/>
    <property type="molecule type" value="Genomic_DNA"/>
</dbReference>
<evidence type="ECO:0000313" key="3">
    <source>
        <dbReference type="Proteomes" id="UP000254701"/>
    </source>
</evidence>
<organism evidence="2 3">
    <name type="scientific">Aminobacter aminovorans</name>
    <name type="common">Chelatobacter heintzii</name>
    <dbReference type="NCBI Taxonomy" id="83263"/>
    <lineage>
        <taxon>Bacteria</taxon>
        <taxon>Pseudomonadati</taxon>
        <taxon>Pseudomonadota</taxon>
        <taxon>Alphaproteobacteria</taxon>
        <taxon>Hyphomicrobiales</taxon>
        <taxon>Phyllobacteriaceae</taxon>
        <taxon>Aminobacter</taxon>
    </lineage>
</organism>
<evidence type="ECO:0000256" key="1">
    <source>
        <dbReference type="SAM" id="SignalP"/>
    </source>
</evidence>